<organism evidence="2 3">
    <name type="scientific">Macrostomum lignano</name>
    <dbReference type="NCBI Taxonomy" id="282301"/>
    <lineage>
        <taxon>Eukaryota</taxon>
        <taxon>Metazoa</taxon>
        <taxon>Spiralia</taxon>
        <taxon>Lophotrochozoa</taxon>
        <taxon>Platyhelminthes</taxon>
        <taxon>Rhabditophora</taxon>
        <taxon>Macrostomorpha</taxon>
        <taxon>Macrostomida</taxon>
        <taxon>Macrostomidae</taxon>
        <taxon>Macrostomum</taxon>
    </lineage>
</organism>
<dbReference type="InterPro" id="IPR007810">
    <property type="entry name" value="Pep3/Vps18_beta-prop"/>
</dbReference>
<feature type="domain" description="Pep3/Vps18 beta-propeller" evidence="1">
    <location>
        <begin position="203"/>
        <end position="362"/>
    </location>
</feature>
<dbReference type="Pfam" id="PF05131">
    <property type="entry name" value="Pep3_Vps18"/>
    <property type="match status" value="1"/>
</dbReference>
<accession>A0A1I8FPM3</accession>
<evidence type="ECO:0000259" key="1">
    <source>
        <dbReference type="Pfam" id="PF05131"/>
    </source>
</evidence>
<keyword evidence="2" id="KW-1185">Reference proteome</keyword>
<dbReference type="Proteomes" id="UP000095280">
    <property type="component" value="Unplaced"/>
</dbReference>
<name>A0A1I8FPM3_9PLAT</name>
<protein>
    <submittedName>
        <fullName evidence="3">Sema domain-containing protein</fullName>
    </submittedName>
</protein>
<dbReference type="AlphaFoldDB" id="A0A1I8FPM3"/>
<evidence type="ECO:0000313" key="2">
    <source>
        <dbReference type="Proteomes" id="UP000095280"/>
    </source>
</evidence>
<sequence length="364" mass="39791">TAQLLSEPERQYIFDSVQDAVRIDGRQCLAYRQAALRLDLLCYATASAQQLKAAAAGSAIQYQCGMDCSCSRSGPEQQQLADEAQAHLSSLYRCLAQPDSHNRRVSRVDARFASQPVVCPGAASVLPPCTGSARNRLWTLINSKESCSMARVTVGVDSNGRLVACQTCARRLATWIAWLGALRARMESLIAAKVPVGLDRFWFGTADGHIYELALFADAGRHARRAQRRRRNATRYWGCLADQYCHQLFSLGQVRHRPSTGRHSNQPTWPTPVETKSVAYFLLASTPVHLYEFKGKLAITADGSSAHYAPLFAKALSEAGGPPFKSHPPDLGRSCLKLFAHVSPKGADYTVAWLSGLGCYCGLS</sequence>
<evidence type="ECO:0000313" key="3">
    <source>
        <dbReference type="WBParaSite" id="maker-unitig_43421-snap-gene-0.1-mRNA-1"/>
    </source>
</evidence>
<dbReference type="WBParaSite" id="maker-unitig_43421-snap-gene-0.1-mRNA-1">
    <property type="protein sequence ID" value="maker-unitig_43421-snap-gene-0.1-mRNA-1"/>
    <property type="gene ID" value="maker-unitig_43421-snap-gene-0.1"/>
</dbReference>
<proteinExistence type="predicted"/>
<reference evidence="3" key="1">
    <citation type="submission" date="2016-11" db="UniProtKB">
        <authorList>
            <consortium name="WormBaseParasite"/>
        </authorList>
    </citation>
    <scope>IDENTIFICATION</scope>
</reference>